<dbReference type="EMBL" id="JOTP01000033">
    <property type="protein sequence ID" value="KEP25075.1"/>
    <property type="molecule type" value="Genomic_DNA"/>
</dbReference>
<name>A0A081L749_9BACI</name>
<sequence length="218" mass="23385">MSKKVLLVSTSSPEMNGHPTGLWLEELAEPFHNFKENELDVQIVSIQGGTVPIDKNSIPEGVPAQYQDVYELLQDTKALTDVNPADYDGIFFAGGHGPMIDFASNQLVADAILAISEKNGAVGAVCHGVSAFVDVKDRDGKSFIEGKKITGFTNEEEDAVQLTSKVPFLLETKLREQGAVFEKGDAFAPFAVVDGQIITGQNPGSSAETARLFVKTIA</sequence>
<organism evidence="5 6">
    <name type="scientific">Bacillus zhangzhouensis</name>
    <dbReference type="NCBI Taxonomy" id="1178540"/>
    <lineage>
        <taxon>Bacteria</taxon>
        <taxon>Bacillati</taxon>
        <taxon>Bacillota</taxon>
        <taxon>Bacilli</taxon>
        <taxon>Bacillales</taxon>
        <taxon>Bacillaceae</taxon>
        <taxon>Bacillus</taxon>
    </lineage>
</organism>
<gene>
    <name evidence="5" type="ORF">BA70_12200</name>
</gene>
<accession>A0A081L749</accession>
<dbReference type="GO" id="GO:0005737">
    <property type="term" value="C:cytoplasm"/>
    <property type="evidence" value="ECO:0007669"/>
    <property type="project" value="TreeGrafter"/>
</dbReference>
<keyword evidence="6" id="KW-1185">Reference proteome</keyword>
<protein>
    <submittedName>
        <fullName evidence="5">Thiamine biosynthesis protein ThiJ</fullName>
    </submittedName>
</protein>
<evidence type="ECO:0000256" key="2">
    <source>
        <dbReference type="ARBA" id="ARBA00023239"/>
    </source>
</evidence>
<dbReference type="Pfam" id="PF01965">
    <property type="entry name" value="DJ-1_PfpI"/>
    <property type="match status" value="1"/>
</dbReference>
<dbReference type="AlphaFoldDB" id="A0A081L749"/>
<evidence type="ECO:0000313" key="6">
    <source>
        <dbReference type="Proteomes" id="UP000028091"/>
    </source>
</evidence>
<keyword evidence="1" id="KW-0346">Stress response</keyword>
<dbReference type="eggNOG" id="COG0693">
    <property type="taxonomic scope" value="Bacteria"/>
</dbReference>
<proteinExistence type="inferred from homology"/>
<dbReference type="GO" id="GO:0019172">
    <property type="term" value="F:glyoxalase III activity"/>
    <property type="evidence" value="ECO:0007669"/>
    <property type="project" value="TreeGrafter"/>
</dbReference>
<evidence type="ECO:0000313" key="5">
    <source>
        <dbReference type="EMBL" id="KEP25075.1"/>
    </source>
</evidence>
<dbReference type="Proteomes" id="UP000028091">
    <property type="component" value="Unassembled WGS sequence"/>
</dbReference>
<dbReference type="PANTHER" id="PTHR48094:SF11">
    <property type="entry name" value="GLUTATHIONE-INDEPENDENT GLYOXALASE HSP31-RELATED"/>
    <property type="match status" value="1"/>
</dbReference>
<comment type="similarity">
    <text evidence="3">Belongs to the peptidase C56 family. HSP31-like subfamily.</text>
</comment>
<reference evidence="5 6" key="1">
    <citation type="submission" date="2012-09" db="EMBL/GenBank/DDBJ databases">
        <title>Genome Sequence of Bacillus sp. DW5-4.</title>
        <authorList>
            <person name="Lai Q."/>
            <person name="Liu Y."/>
            <person name="Shao Z."/>
        </authorList>
    </citation>
    <scope>NUCLEOTIDE SEQUENCE [LARGE SCALE GENOMIC DNA]</scope>
    <source>
        <strain evidence="5 6">DW5-4</strain>
    </source>
</reference>
<dbReference type="CDD" id="cd03141">
    <property type="entry name" value="GATase1_Hsp31_like"/>
    <property type="match status" value="1"/>
</dbReference>
<dbReference type="RefSeq" id="WP_034324781.1">
    <property type="nucleotide sequence ID" value="NZ_JOTP01000033.1"/>
</dbReference>
<dbReference type="GO" id="GO:0019243">
    <property type="term" value="P:methylglyoxal catabolic process to D-lactate via S-lactoyl-glutathione"/>
    <property type="evidence" value="ECO:0007669"/>
    <property type="project" value="TreeGrafter"/>
</dbReference>
<dbReference type="PANTHER" id="PTHR48094">
    <property type="entry name" value="PROTEIN/NUCLEIC ACID DEGLYCASE DJ-1-RELATED"/>
    <property type="match status" value="1"/>
</dbReference>
<evidence type="ECO:0000256" key="1">
    <source>
        <dbReference type="ARBA" id="ARBA00023016"/>
    </source>
</evidence>
<comment type="caution">
    <text evidence="5">The sequence shown here is derived from an EMBL/GenBank/DDBJ whole genome shotgun (WGS) entry which is preliminary data.</text>
</comment>
<dbReference type="InterPro" id="IPR050325">
    <property type="entry name" value="Prot/Nucl_acid_deglycase"/>
</dbReference>
<evidence type="ECO:0000259" key="4">
    <source>
        <dbReference type="Pfam" id="PF01965"/>
    </source>
</evidence>
<feature type="domain" description="DJ-1/PfpI" evidence="4">
    <location>
        <begin position="26"/>
        <end position="215"/>
    </location>
</feature>
<dbReference type="SUPFAM" id="SSF52317">
    <property type="entry name" value="Class I glutamine amidotransferase-like"/>
    <property type="match status" value="1"/>
</dbReference>
<dbReference type="InterPro" id="IPR029062">
    <property type="entry name" value="Class_I_gatase-like"/>
</dbReference>
<dbReference type="OrthoDB" id="9792284at2"/>
<dbReference type="Gene3D" id="3.40.50.880">
    <property type="match status" value="1"/>
</dbReference>
<dbReference type="InterPro" id="IPR002818">
    <property type="entry name" value="DJ-1/PfpI"/>
</dbReference>
<evidence type="ECO:0000256" key="3">
    <source>
        <dbReference type="ARBA" id="ARBA00038493"/>
    </source>
</evidence>
<keyword evidence="2" id="KW-0456">Lyase</keyword>